<feature type="compositionally biased region" description="Polar residues" evidence="2">
    <location>
        <begin position="37"/>
        <end position="48"/>
    </location>
</feature>
<reference evidence="4 5" key="1">
    <citation type="submission" date="2024-05" db="EMBL/GenBank/DDBJ databases">
        <title>Long read based assembly of the Candida bracarensis genome reveals expanded adhesin content.</title>
        <authorList>
            <person name="Marcet-Houben M."/>
            <person name="Ksiezopolska E."/>
            <person name="Gabaldon T."/>
        </authorList>
    </citation>
    <scope>NUCLEOTIDE SEQUENCE [LARGE SCALE GENOMIC DNA]</scope>
    <source>
        <strain evidence="4 5">CBM6</strain>
    </source>
</reference>
<feature type="compositionally biased region" description="Polar residues" evidence="2">
    <location>
        <begin position="572"/>
        <end position="608"/>
    </location>
</feature>
<keyword evidence="1" id="KW-0238">DNA-binding</keyword>
<dbReference type="PANTHER" id="PTHR12619:SF5">
    <property type="entry name" value="TRANSCRIPTION FACTOR RFX4"/>
    <property type="match status" value="1"/>
</dbReference>
<evidence type="ECO:0000313" key="4">
    <source>
        <dbReference type="EMBL" id="KAL3229611.1"/>
    </source>
</evidence>
<organism evidence="4 5">
    <name type="scientific">Nakaseomyces bracarensis</name>
    <dbReference type="NCBI Taxonomy" id="273131"/>
    <lineage>
        <taxon>Eukaryota</taxon>
        <taxon>Fungi</taxon>
        <taxon>Dikarya</taxon>
        <taxon>Ascomycota</taxon>
        <taxon>Saccharomycotina</taxon>
        <taxon>Saccharomycetes</taxon>
        <taxon>Saccharomycetales</taxon>
        <taxon>Saccharomycetaceae</taxon>
        <taxon>Nakaseomyces</taxon>
    </lineage>
</organism>
<feature type="region of interest" description="Disordered" evidence="2">
    <location>
        <begin position="479"/>
        <end position="608"/>
    </location>
</feature>
<dbReference type="SUPFAM" id="SSF46785">
    <property type="entry name" value="Winged helix' DNA-binding domain"/>
    <property type="match status" value="1"/>
</dbReference>
<feature type="region of interest" description="Disordered" evidence="2">
    <location>
        <begin position="293"/>
        <end position="330"/>
    </location>
</feature>
<feature type="region of interest" description="Disordered" evidence="2">
    <location>
        <begin position="188"/>
        <end position="228"/>
    </location>
</feature>
<dbReference type="Pfam" id="PF02257">
    <property type="entry name" value="RFX_DNA_binding"/>
    <property type="match status" value="1"/>
</dbReference>
<feature type="compositionally biased region" description="Low complexity" evidence="2">
    <location>
        <begin position="531"/>
        <end position="560"/>
    </location>
</feature>
<feature type="compositionally biased region" description="Polar residues" evidence="2">
    <location>
        <begin position="479"/>
        <end position="503"/>
    </location>
</feature>
<feature type="compositionally biased region" description="Basic and acidic residues" evidence="2">
    <location>
        <begin position="688"/>
        <end position="697"/>
    </location>
</feature>
<dbReference type="InterPro" id="IPR057321">
    <property type="entry name" value="RFX1-4/6/8-like_BCD"/>
</dbReference>
<sequence>MHSKEKPDGFIRYNTIGQEQTSEQQGQQQVPPSISSTPSINDYNVQESGSQQIYYAQQHQQQQAMSGQYLPGATNIAYGAYETQIPQQLHSGQLSNEYLIYQQQQHHQQQQQQQQRQFLPSLIPSEQNKSMINQRNISPATGAYQHRIPIQLPYVPEQRSAIPSQYGGVKMIQTQQYVNAPQQREDYRYAEEQQGTAKRPMPTVDQSALPLQKSSRLSQGSLSGSMAGSSGDYLRRLYDGTPIPSVSTPISSIGTPPVLSKIPSQHILNANELARTKTIAQLKSQEEIKLKKKRGRKSLESKYNKPQNASVTIMANNSQDSDNGGPSYQTPEAIAKKIAEDNIHKSVEEYAAEVREAELEVLGLNKNSKVEKQHAEQNRERSKHVYASLWLMKNCVVQNGGYVRRGRIFAQYVSSCAQNGLKPLSQASLGKLIRALFPNLTTRRLGMRGQSKYHYCGLKLVTDNIEQLHPSASVNQVIASPNSASNNTPLSVPNIDISGSSMRRPSLFRGHQHLSEPSIHHPLNRDKSNESPSPTSTSLPAPTTLRQSQNQLQTQGQSHSMAPQPSLHGRNSAPTLSLGTRSTGPSPVGSFSSNTETPTTAYISRSEEITQTSSATTYVDNGNIFFRSPSVHRSLYSDDVASGQQEKFDQQRDLRKHGMFRYNWFKHQLQVGDLIRDWLSGGNGVNDGNHDEGEGASHDATSSSGPGADAVIVAVGAVKLPGIPKEVVPHGTDSDITAALQSLYHIHCNTLYENVRYLNQERLANNLFLSSSGAISPQMYNLLISEELQDWVVECDLLTYVSVLNYVVRSLVEFRKIDDNTERGWEDFANTFYDTLSKSVVDLPAALMTKKLDVANVFLRLFKQLLRLLRLLRVMQTNYFDNDVQLPKLSQTWLEKMLPVLNKTLEMMMPDENYDIASNLLEFLQGRMLRLLNNGLPQTEYDLQHFFKDLCSLMLSMADLPIFKVSIGISQVVDSTVCNMVLEDAEHIAPWLLFGTVMSQFTSYCFDISKYIT</sequence>
<feature type="compositionally biased region" description="Polar residues" evidence="2">
    <location>
        <begin position="304"/>
        <end position="330"/>
    </location>
</feature>
<protein>
    <recommendedName>
        <fullName evidence="3">RFX-type winged-helix domain-containing protein</fullName>
    </recommendedName>
</protein>
<dbReference type="InterPro" id="IPR036388">
    <property type="entry name" value="WH-like_DNA-bd_sf"/>
</dbReference>
<dbReference type="Gene3D" id="1.10.10.10">
    <property type="entry name" value="Winged helix-like DNA-binding domain superfamily/Winged helix DNA-binding domain"/>
    <property type="match status" value="1"/>
</dbReference>
<feature type="compositionally biased region" description="Low complexity" evidence="2">
    <location>
        <begin position="15"/>
        <end position="36"/>
    </location>
</feature>
<evidence type="ECO:0000256" key="2">
    <source>
        <dbReference type="SAM" id="MobiDB-lite"/>
    </source>
</evidence>
<dbReference type="PANTHER" id="PTHR12619">
    <property type="entry name" value="RFX TRANSCRIPTION FACTOR FAMILY"/>
    <property type="match status" value="1"/>
</dbReference>
<feature type="compositionally biased region" description="Low complexity" evidence="2">
    <location>
        <begin position="211"/>
        <end position="228"/>
    </location>
</feature>
<dbReference type="InterPro" id="IPR003150">
    <property type="entry name" value="DNA-bd_RFX"/>
</dbReference>
<keyword evidence="5" id="KW-1185">Reference proteome</keyword>
<accession>A0ABR4NNP6</accession>
<proteinExistence type="predicted"/>
<gene>
    <name evidence="4" type="ORF">RNJ44_01747</name>
</gene>
<dbReference type="Pfam" id="PF25340">
    <property type="entry name" value="BCD_RFX"/>
    <property type="match status" value="1"/>
</dbReference>
<dbReference type="InterPro" id="IPR039779">
    <property type="entry name" value="RFX-like"/>
</dbReference>
<feature type="region of interest" description="Disordered" evidence="2">
    <location>
        <begin position="685"/>
        <end position="706"/>
    </location>
</feature>
<evidence type="ECO:0000313" key="5">
    <source>
        <dbReference type="Proteomes" id="UP001623330"/>
    </source>
</evidence>
<evidence type="ECO:0000256" key="1">
    <source>
        <dbReference type="ARBA" id="ARBA00023125"/>
    </source>
</evidence>
<comment type="caution">
    <text evidence="4">The sequence shown here is derived from an EMBL/GenBank/DDBJ whole genome shotgun (WGS) entry which is preliminary data.</text>
</comment>
<name>A0ABR4NNP6_9SACH</name>
<dbReference type="InterPro" id="IPR036390">
    <property type="entry name" value="WH_DNA-bd_sf"/>
</dbReference>
<feature type="domain" description="RFX-type winged-helix" evidence="3">
    <location>
        <begin position="387"/>
        <end position="462"/>
    </location>
</feature>
<evidence type="ECO:0000259" key="3">
    <source>
        <dbReference type="PROSITE" id="PS51526"/>
    </source>
</evidence>
<dbReference type="EMBL" id="JBEVYD010000011">
    <property type="protein sequence ID" value="KAL3229611.1"/>
    <property type="molecule type" value="Genomic_DNA"/>
</dbReference>
<feature type="region of interest" description="Disordered" evidence="2">
    <location>
        <begin position="1"/>
        <end position="48"/>
    </location>
</feature>
<dbReference type="Proteomes" id="UP001623330">
    <property type="component" value="Unassembled WGS sequence"/>
</dbReference>
<dbReference type="PROSITE" id="PS51526">
    <property type="entry name" value="RFX_DBD"/>
    <property type="match status" value="1"/>
</dbReference>